<name>A0ABM6LGC7_9BACI</name>
<dbReference type="GeneID" id="92854217"/>
<evidence type="ECO:0000256" key="2">
    <source>
        <dbReference type="ARBA" id="ARBA00023235"/>
    </source>
</evidence>
<reference evidence="3 4" key="1">
    <citation type="submission" date="2017-06" db="EMBL/GenBank/DDBJ databases">
        <title>Genome sequence of Bacillus sonorensis strain SRCM101395.</title>
        <authorList>
            <person name="Cho S.H."/>
        </authorList>
    </citation>
    <scope>NUCLEOTIDE SEQUENCE [LARGE SCALE GENOMIC DNA]</scope>
    <source>
        <strain evidence="3 4">SRCM101395</strain>
    </source>
</reference>
<dbReference type="PANTHER" id="PTHR43709:SF2">
    <property type="entry name" value="DUF453 DOMAIN PROTEIN (AFU_ORTHOLOGUE AFUA_6G00360)"/>
    <property type="match status" value="1"/>
</dbReference>
<evidence type="ECO:0000313" key="4">
    <source>
        <dbReference type="Proteomes" id="UP000196877"/>
    </source>
</evidence>
<dbReference type="RefSeq" id="WP_006637654.1">
    <property type="nucleotide sequence ID" value="NZ_BORD01000003.1"/>
</dbReference>
<dbReference type="Proteomes" id="UP000196877">
    <property type="component" value="Chromosome"/>
</dbReference>
<dbReference type="InterPro" id="IPR007400">
    <property type="entry name" value="PrpF-like"/>
</dbReference>
<proteinExistence type="inferred from homology"/>
<organism evidence="3 4">
    <name type="scientific">Bacillus sonorensis</name>
    <dbReference type="NCBI Taxonomy" id="119858"/>
    <lineage>
        <taxon>Bacteria</taxon>
        <taxon>Bacillati</taxon>
        <taxon>Bacillota</taxon>
        <taxon>Bacilli</taxon>
        <taxon>Bacillales</taxon>
        <taxon>Bacillaceae</taxon>
        <taxon>Bacillus</taxon>
    </lineage>
</organism>
<accession>A0ABM6LGC7</accession>
<dbReference type="Pfam" id="PF04303">
    <property type="entry name" value="PrpF"/>
    <property type="match status" value="1"/>
</dbReference>
<sequence length="386" mass="40924">MVSKWRKQIKIPAIYMRGGTSKGVFFLKEDLPTDPSERDKVLLRVIGSPDPYGQQIDGMGGATSSTSKVVIVSKSNRPGCDVDYLFGQVAIGQPLVDWSGNCGNLTSAVGPFSIYRGLVDAPLDGMAAVNIWQENIGKKIITHVPMKDGEVQELGDFVLDGVTFPAAEIKLEFLDPGADGGTMFPTGNPIDIIHVPSVGEVEATFINAGNPAIFVSASSMGLTGAELQGDINGDVDLLTRFEAIRAHGAVMMDLAESVEYAMTKRQHTPKIAFFGKAASYTTSDGKEIRGEDIDILARILSMGKLHHAMTGTGAVAIAAAAAIPGTIVSRILGDARSELRFGHPSGTLKVGAEAAHDQAGFAVKKVVMSRSARRLMEGSVLIPNQE</sequence>
<protein>
    <submittedName>
        <fullName evidence="3">4-oxalomesaconate tautomerase</fullName>
    </submittedName>
</protein>
<dbReference type="EMBL" id="CP021920">
    <property type="protein sequence ID" value="ASB88268.1"/>
    <property type="molecule type" value="Genomic_DNA"/>
</dbReference>
<dbReference type="SUPFAM" id="SSF54506">
    <property type="entry name" value="Diaminopimelate epimerase-like"/>
    <property type="match status" value="2"/>
</dbReference>
<gene>
    <name evidence="3" type="ORF">S101395_01759</name>
</gene>
<comment type="similarity">
    <text evidence="1">Belongs to the PrpF family.</text>
</comment>
<evidence type="ECO:0000256" key="1">
    <source>
        <dbReference type="ARBA" id="ARBA00007673"/>
    </source>
</evidence>
<dbReference type="Gene3D" id="3.10.310.10">
    <property type="entry name" value="Diaminopimelate Epimerase, Chain A, domain 1"/>
    <property type="match status" value="2"/>
</dbReference>
<dbReference type="PANTHER" id="PTHR43709">
    <property type="entry name" value="ACONITATE ISOMERASE-RELATED"/>
    <property type="match status" value="1"/>
</dbReference>
<keyword evidence="2" id="KW-0413">Isomerase</keyword>
<evidence type="ECO:0000313" key="3">
    <source>
        <dbReference type="EMBL" id="ASB88268.1"/>
    </source>
</evidence>
<dbReference type="NCBIfam" id="TIGR02334">
    <property type="entry name" value="prpF"/>
    <property type="match status" value="1"/>
</dbReference>
<keyword evidence="4" id="KW-1185">Reference proteome</keyword>
<dbReference type="InterPro" id="IPR012709">
    <property type="entry name" value="PrpF"/>
</dbReference>